<comment type="caution">
    <text evidence="8">The sequence shown here is derived from an EMBL/GenBank/DDBJ whole genome shotgun (WGS) entry which is preliminary data.</text>
</comment>
<feature type="transmembrane region" description="Helical" evidence="6">
    <location>
        <begin position="54"/>
        <end position="81"/>
    </location>
</feature>
<dbReference type="InterPro" id="IPR003834">
    <property type="entry name" value="Cyt_c_assmbl_TM_dom"/>
</dbReference>
<dbReference type="Proteomes" id="UP000253314">
    <property type="component" value="Unassembled WGS sequence"/>
</dbReference>
<dbReference type="EMBL" id="QOCW01000006">
    <property type="protein sequence ID" value="RBW70185.1"/>
    <property type="molecule type" value="Genomic_DNA"/>
</dbReference>
<feature type="transmembrane region" description="Helical" evidence="6">
    <location>
        <begin position="163"/>
        <end position="186"/>
    </location>
</feature>
<feature type="transmembrane region" description="Helical" evidence="6">
    <location>
        <begin position="127"/>
        <end position="157"/>
    </location>
</feature>
<feature type="domain" description="Cytochrome C biogenesis protein transmembrane" evidence="7">
    <location>
        <begin position="6"/>
        <end position="213"/>
    </location>
</feature>
<keyword evidence="5 6" id="KW-0472">Membrane</keyword>
<protein>
    <submittedName>
        <fullName evidence="8">Cytochrome c biogenesis protein CcdA</fullName>
    </submittedName>
</protein>
<name>A0A366XYG5_9BACI</name>
<feature type="transmembrane region" description="Helical" evidence="6">
    <location>
        <begin position="87"/>
        <end position="107"/>
    </location>
</feature>
<gene>
    <name evidence="8" type="ORF">DS031_08330</name>
</gene>
<evidence type="ECO:0000256" key="1">
    <source>
        <dbReference type="ARBA" id="ARBA00004141"/>
    </source>
</evidence>
<accession>A0A366XYG5</accession>
<dbReference type="GO" id="GO:0017004">
    <property type="term" value="P:cytochrome complex assembly"/>
    <property type="evidence" value="ECO:0007669"/>
    <property type="project" value="InterPro"/>
</dbReference>
<evidence type="ECO:0000256" key="6">
    <source>
        <dbReference type="SAM" id="Phobius"/>
    </source>
</evidence>
<dbReference type="AlphaFoldDB" id="A0A366XYG5"/>
<keyword evidence="4 6" id="KW-1133">Transmembrane helix</keyword>
<evidence type="ECO:0000256" key="2">
    <source>
        <dbReference type="ARBA" id="ARBA00006143"/>
    </source>
</evidence>
<evidence type="ECO:0000256" key="5">
    <source>
        <dbReference type="ARBA" id="ARBA00023136"/>
    </source>
</evidence>
<keyword evidence="3 6" id="KW-0812">Transmembrane</keyword>
<comment type="subcellular location">
    <subcellularLocation>
        <location evidence="1">Membrane</location>
        <topology evidence="1">Multi-pass membrane protein</topology>
    </subcellularLocation>
</comment>
<dbReference type="PANTHER" id="PTHR31272:SF4">
    <property type="entry name" value="CYTOCHROME C-TYPE BIOGENESIS PROTEIN HI_1454-RELATED"/>
    <property type="match status" value="1"/>
</dbReference>
<dbReference type="InterPro" id="IPR051790">
    <property type="entry name" value="Cytochrome_c-biogenesis_DsbD"/>
</dbReference>
<evidence type="ECO:0000313" key="9">
    <source>
        <dbReference type="Proteomes" id="UP000253314"/>
    </source>
</evidence>
<dbReference type="Pfam" id="PF02683">
    <property type="entry name" value="DsbD_TM"/>
    <property type="match status" value="1"/>
</dbReference>
<organism evidence="8 9">
    <name type="scientific">Bacillus taeanensis</name>
    <dbReference type="NCBI Taxonomy" id="273032"/>
    <lineage>
        <taxon>Bacteria</taxon>
        <taxon>Bacillati</taxon>
        <taxon>Bacillota</taxon>
        <taxon>Bacilli</taxon>
        <taxon>Bacillales</taxon>
        <taxon>Bacillaceae</taxon>
        <taxon>Bacillus</taxon>
    </lineage>
</organism>
<comment type="similarity">
    <text evidence="2">Belongs to the DsbD family.</text>
</comment>
<evidence type="ECO:0000256" key="4">
    <source>
        <dbReference type="ARBA" id="ARBA00022989"/>
    </source>
</evidence>
<evidence type="ECO:0000256" key="3">
    <source>
        <dbReference type="ARBA" id="ARBA00022692"/>
    </source>
</evidence>
<proteinExistence type="inferred from homology"/>
<feature type="transmembrane region" description="Helical" evidence="6">
    <location>
        <begin position="6"/>
        <end position="33"/>
    </location>
</feature>
<keyword evidence="9" id="KW-1185">Reference proteome</keyword>
<dbReference type="GO" id="GO:0016020">
    <property type="term" value="C:membrane"/>
    <property type="evidence" value="ECO:0007669"/>
    <property type="project" value="UniProtKB-SubCell"/>
</dbReference>
<feature type="transmembrane region" description="Helical" evidence="6">
    <location>
        <begin position="198"/>
        <end position="217"/>
    </location>
</feature>
<evidence type="ECO:0000259" key="7">
    <source>
        <dbReference type="Pfam" id="PF02683"/>
    </source>
</evidence>
<dbReference type="OrthoDB" id="9803065at2"/>
<dbReference type="PANTHER" id="PTHR31272">
    <property type="entry name" value="CYTOCHROME C-TYPE BIOGENESIS PROTEIN HI_1454-RELATED"/>
    <property type="match status" value="1"/>
</dbReference>
<sequence>MGDLNLFLAFGAGVLSFISPCCLPLYPAFLSYITGVSVDELKENNGILKRRAMLHTMFFLLGFSIIFIVLGFSTSLIGSFFIRYSGLIRQIGAILIVVFGLVVIGVFQPRFFMKDHKITFKNRPSGYVGSSLIGMGFAAGWTPCTGPILAAVIALGISNPSAGLFYMIAYILGFSVPFFLMAFFIGKMNWIKKYNRKIIKIGGYLMIFMGVFLYFGWMTRLTSFLSSRFFWWIYRVLKREAPC</sequence>
<reference evidence="8 9" key="1">
    <citation type="submission" date="2018-07" db="EMBL/GenBank/DDBJ databases">
        <title>Lottiidibacillus patelloidae gen. nov., sp. nov., isolated from the intestinal tract of a marine limpet and the reclassification of B. taeanensis BH030017T, B. algicola KMM 3737T and B. hwajinpoensis SW-72T as genus Lottiidibacillus.</title>
        <authorList>
            <person name="Liu R."/>
            <person name="Huang Z."/>
        </authorList>
    </citation>
    <scope>NUCLEOTIDE SEQUENCE [LARGE SCALE GENOMIC DNA]</scope>
    <source>
        <strain evidence="8 9">BH030017</strain>
    </source>
</reference>
<evidence type="ECO:0000313" key="8">
    <source>
        <dbReference type="EMBL" id="RBW70185.1"/>
    </source>
</evidence>